<keyword evidence="4" id="KW-1185">Reference proteome</keyword>
<feature type="transmembrane region" description="Helical" evidence="1">
    <location>
        <begin position="150"/>
        <end position="168"/>
    </location>
</feature>
<keyword evidence="1" id="KW-0812">Transmembrane</keyword>
<reference evidence="2" key="1">
    <citation type="submission" date="2023-06" db="EMBL/GenBank/DDBJ databases">
        <authorList>
            <person name="Kurt Z."/>
        </authorList>
    </citation>
    <scope>NUCLEOTIDE SEQUENCE</scope>
</reference>
<proteinExistence type="predicted"/>
<dbReference type="EMBL" id="CATOUU010000472">
    <property type="protein sequence ID" value="CAI9931176.1"/>
    <property type="molecule type" value="Genomic_DNA"/>
</dbReference>
<evidence type="ECO:0000313" key="4">
    <source>
        <dbReference type="Proteomes" id="UP001642409"/>
    </source>
</evidence>
<accession>A0AA86P5R0</accession>
<evidence type="ECO:0000313" key="2">
    <source>
        <dbReference type="EMBL" id="CAI9931176.1"/>
    </source>
</evidence>
<keyword evidence="1" id="KW-0472">Membrane</keyword>
<dbReference type="AlphaFoldDB" id="A0AA86P5R0"/>
<name>A0AA86P5R0_9EUKA</name>
<evidence type="ECO:0000313" key="3">
    <source>
        <dbReference type="EMBL" id="CAL6096942.1"/>
    </source>
</evidence>
<dbReference type="EMBL" id="CAXDID020000489">
    <property type="protein sequence ID" value="CAL6096942.1"/>
    <property type="molecule type" value="Genomic_DNA"/>
</dbReference>
<keyword evidence="1" id="KW-1133">Transmembrane helix</keyword>
<sequence>MAMEQILSKNSITQKCSETQLRNSGKGLQHCLKTLLITLKIQWRHRQTIKMFLKYQLNLIKASSDPQVQTTIPMIVSKISVTQNPNTITNVVIMTTKNILLITKYKNYSSIYSKKSLQPHIKKLLNLLKCSKLEIVDDFTNKESTQIQLLVIRISCTILIIILVNIEIKTGNEQFYKIAKQYVCTFI</sequence>
<reference evidence="3 4" key="2">
    <citation type="submission" date="2024-07" db="EMBL/GenBank/DDBJ databases">
        <authorList>
            <person name="Akdeniz Z."/>
        </authorList>
    </citation>
    <scope>NUCLEOTIDE SEQUENCE [LARGE SCALE GENOMIC DNA]</scope>
</reference>
<organism evidence="2">
    <name type="scientific">Hexamita inflata</name>
    <dbReference type="NCBI Taxonomy" id="28002"/>
    <lineage>
        <taxon>Eukaryota</taxon>
        <taxon>Metamonada</taxon>
        <taxon>Diplomonadida</taxon>
        <taxon>Hexamitidae</taxon>
        <taxon>Hexamitinae</taxon>
        <taxon>Hexamita</taxon>
    </lineage>
</organism>
<gene>
    <name evidence="2" type="ORF">HINF_LOCUS18821</name>
    <name evidence="3" type="ORF">HINF_LOCUS68671</name>
</gene>
<evidence type="ECO:0000256" key="1">
    <source>
        <dbReference type="SAM" id="Phobius"/>
    </source>
</evidence>
<dbReference type="Proteomes" id="UP001642409">
    <property type="component" value="Unassembled WGS sequence"/>
</dbReference>
<protein>
    <submittedName>
        <fullName evidence="3">Hypothetical_protein</fullName>
    </submittedName>
</protein>
<comment type="caution">
    <text evidence="2">The sequence shown here is derived from an EMBL/GenBank/DDBJ whole genome shotgun (WGS) entry which is preliminary data.</text>
</comment>